<dbReference type="SMART" id="SM00748">
    <property type="entry name" value="HEPN"/>
    <property type="match status" value="1"/>
</dbReference>
<dbReference type="RefSeq" id="WP_005811821.1">
    <property type="nucleotide sequence ID" value="NZ_CABKQQ010000034.1"/>
</dbReference>
<gene>
    <name evidence="2" type="ORF">DPCES_2912</name>
</gene>
<reference evidence="2" key="1">
    <citation type="submission" date="2014-07" db="EMBL/GenBank/DDBJ databases">
        <authorList>
            <person name="Hornung V.Bastian."/>
        </authorList>
    </citation>
    <scope>NUCLEOTIDE SEQUENCE</scope>
    <source>
        <strain evidence="2">PCE-S</strain>
    </source>
</reference>
<sequence length="130" mass="15241">MDNKVEYWFSIADYDFETAKAMLETKRYLYVGFMCHQTIEKAFKAIIARDCADGELPPKTHDLTKLSIRAKLIDIMSDEQQDFIEELNPLNIEARYPEYKERIAQTLDSEVGQTLIKRTEGLLCWIKEQL</sequence>
<dbReference type="EMBL" id="LK996017">
    <property type="protein sequence ID" value="CDX02799.1"/>
    <property type="molecule type" value="Genomic_DNA"/>
</dbReference>
<dbReference type="PROSITE" id="PS50910">
    <property type="entry name" value="HEPN"/>
    <property type="match status" value="1"/>
</dbReference>
<accession>A0A098B1N9</accession>
<dbReference type="PATRIC" id="fig|49338.4.peg.3130"/>
<dbReference type="Gene3D" id="1.20.120.330">
    <property type="entry name" value="Nucleotidyltransferases domain 2"/>
    <property type="match status" value="1"/>
</dbReference>
<evidence type="ECO:0000313" key="2">
    <source>
        <dbReference type="EMBL" id="CDX02799.1"/>
    </source>
</evidence>
<name>A0A098B1N9_DESHA</name>
<protein>
    <submittedName>
        <fullName evidence="2">HEPN domain protein</fullName>
    </submittedName>
</protein>
<organism evidence="2">
    <name type="scientific">Desulfitobacterium hafniense</name>
    <name type="common">Desulfitobacterium frappieri</name>
    <dbReference type="NCBI Taxonomy" id="49338"/>
    <lineage>
        <taxon>Bacteria</taxon>
        <taxon>Bacillati</taxon>
        <taxon>Bacillota</taxon>
        <taxon>Clostridia</taxon>
        <taxon>Eubacteriales</taxon>
        <taxon>Desulfitobacteriaceae</taxon>
        <taxon>Desulfitobacterium</taxon>
    </lineage>
</organism>
<feature type="domain" description="HEPN" evidence="1">
    <location>
        <begin position="9"/>
        <end position="122"/>
    </location>
</feature>
<dbReference type="SUPFAM" id="SSF81593">
    <property type="entry name" value="Nucleotidyltransferase substrate binding subunit/domain"/>
    <property type="match status" value="1"/>
</dbReference>
<proteinExistence type="predicted"/>
<dbReference type="Pfam" id="PF05168">
    <property type="entry name" value="HEPN"/>
    <property type="match status" value="1"/>
</dbReference>
<evidence type="ECO:0000259" key="1">
    <source>
        <dbReference type="PROSITE" id="PS50910"/>
    </source>
</evidence>
<dbReference type="InterPro" id="IPR007842">
    <property type="entry name" value="HEPN_dom"/>
</dbReference>
<dbReference type="AlphaFoldDB" id="A0A098B1N9"/>